<gene>
    <name evidence="7" type="ORF">F6I03_05790</name>
</gene>
<dbReference type="PRINTS" id="PR00368">
    <property type="entry name" value="FADPNR"/>
</dbReference>
<dbReference type="InterPro" id="IPR023753">
    <property type="entry name" value="FAD/NAD-binding_dom"/>
</dbReference>
<dbReference type="GO" id="GO:0016491">
    <property type="term" value="F:oxidoreductase activity"/>
    <property type="evidence" value="ECO:0007669"/>
    <property type="project" value="UniProtKB-KW"/>
</dbReference>
<name>A0A5N1GIM6_9LACT</name>
<dbReference type="PRINTS" id="PR00411">
    <property type="entry name" value="PNDRDTASEI"/>
</dbReference>
<proteinExistence type="predicted"/>
<keyword evidence="3" id="KW-0274">FAD</keyword>
<dbReference type="InterPro" id="IPR050260">
    <property type="entry name" value="FAD-bd_OxRdtase"/>
</dbReference>
<reference evidence="7 8" key="1">
    <citation type="submission" date="2019-09" db="EMBL/GenBank/DDBJ databases">
        <title>Draft genome sequence assemblies of isolates from the urinary tract.</title>
        <authorList>
            <person name="Mores C.R."/>
            <person name="Putonti C."/>
            <person name="Wolfe A.J."/>
        </authorList>
    </citation>
    <scope>NUCLEOTIDE SEQUENCE [LARGE SCALE GENOMIC DNA]</scope>
    <source>
        <strain evidence="7 8">UMB623</strain>
    </source>
</reference>
<dbReference type="PANTHER" id="PTHR43429">
    <property type="entry name" value="PYRIDINE NUCLEOTIDE-DISULFIDE OXIDOREDUCTASE DOMAIN-CONTAINING"/>
    <property type="match status" value="1"/>
</dbReference>
<evidence type="ECO:0000256" key="4">
    <source>
        <dbReference type="ARBA" id="ARBA00023002"/>
    </source>
</evidence>
<dbReference type="EMBL" id="VYWO01000003">
    <property type="protein sequence ID" value="KAA9300815.1"/>
    <property type="molecule type" value="Genomic_DNA"/>
</dbReference>
<dbReference type="Proteomes" id="UP000327148">
    <property type="component" value="Unassembled WGS sequence"/>
</dbReference>
<sequence>MMRIVIIGGSFAGLAAALACRENYPEATVSLFEAGKVLAYSPNSLKDVLAGNLVDLDQGATVDPELLAAQGICCYLESPVQAIQLEDQTITYRSADQVQQAAYDYLILAMGSQTYPRQLPADQTRGLIQTRDARSSRQSHALLDQADQVLVVGAGAIGIEMSARYRQLGKDVTLLEAGPHPAYKLFDAWLGRRLQDHLTQLGVRVHCQETYQDFKTGEAGVQVKTQRETYAADAVHFAISLAPQTDLIPDQIARNPDGTVWVDDYLQTSQPGIFACGDLIRLPFGPEEKATYLPLIGHAQQTGRLAALNLNKARYPLPVSQRTEALTLGQVVYFSGGISQVEADYLDLAYCLTQFDQGDLAIQILSDQGTGRLWGVQAALPDQAESQSLVAVLTTALQAGLTDQFLSLQANLYQGRQALVAPDWFQAINQHWRSRCQDLGEGGTKHAD</sequence>
<evidence type="ECO:0000256" key="3">
    <source>
        <dbReference type="ARBA" id="ARBA00022827"/>
    </source>
</evidence>
<evidence type="ECO:0000256" key="5">
    <source>
        <dbReference type="ARBA" id="ARBA00023284"/>
    </source>
</evidence>
<evidence type="ECO:0000256" key="1">
    <source>
        <dbReference type="ARBA" id="ARBA00001974"/>
    </source>
</evidence>
<evidence type="ECO:0000256" key="2">
    <source>
        <dbReference type="ARBA" id="ARBA00022630"/>
    </source>
</evidence>
<dbReference type="InterPro" id="IPR036188">
    <property type="entry name" value="FAD/NAD-bd_sf"/>
</dbReference>
<evidence type="ECO:0000259" key="6">
    <source>
        <dbReference type="Pfam" id="PF07992"/>
    </source>
</evidence>
<evidence type="ECO:0000313" key="7">
    <source>
        <dbReference type="EMBL" id="KAA9300815.1"/>
    </source>
</evidence>
<comment type="caution">
    <text evidence="7">The sequence shown here is derived from an EMBL/GenBank/DDBJ whole genome shotgun (WGS) entry which is preliminary data.</text>
</comment>
<dbReference type="OrthoDB" id="9802028at2"/>
<dbReference type="PROSITE" id="PS51257">
    <property type="entry name" value="PROKAR_LIPOPROTEIN"/>
    <property type="match status" value="1"/>
</dbReference>
<dbReference type="Pfam" id="PF07992">
    <property type="entry name" value="Pyr_redox_2"/>
    <property type="match status" value="1"/>
</dbReference>
<evidence type="ECO:0000313" key="8">
    <source>
        <dbReference type="Proteomes" id="UP000327148"/>
    </source>
</evidence>
<dbReference type="SUPFAM" id="SSF51905">
    <property type="entry name" value="FAD/NAD(P)-binding domain"/>
    <property type="match status" value="1"/>
</dbReference>
<keyword evidence="2" id="KW-0285">Flavoprotein</keyword>
<dbReference type="AlphaFoldDB" id="A0A5N1GIM6"/>
<feature type="domain" description="FAD/NAD(P)-binding" evidence="6">
    <location>
        <begin position="2"/>
        <end position="301"/>
    </location>
</feature>
<dbReference type="PANTHER" id="PTHR43429:SF1">
    <property type="entry name" value="NAD(P)H SULFUR OXIDOREDUCTASE (COA-DEPENDENT)"/>
    <property type="match status" value="1"/>
</dbReference>
<dbReference type="Gene3D" id="3.50.50.60">
    <property type="entry name" value="FAD/NAD(P)-binding domain"/>
    <property type="match status" value="2"/>
</dbReference>
<keyword evidence="4" id="KW-0560">Oxidoreductase</keyword>
<protein>
    <submittedName>
        <fullName evidence="7">NAD(P)/FAD-dependent oxidoreductase</fullName>
    </submittedName>
</protein>
<organism evidence="7 8">
    <name type="scientific">Aerococcus sanguinicola</name>
    <dbReference type="NCBI Taxonomy" id="119206"/>
    <lineage>
        <taxon>Bacteria</taxon>
        <taxon>Bacillati</taxon>
        <taxon>Bacillota</taxon>
        <taxon>Bacilli</taxon>
        <taxon>Lactobacillales</taxon>
        <taxon>Aerococcaceae</taxon>
        <taxon>Aerococcus</taxon>
    </lineage>
</organism>
<keyword evidence="5" id="KW-0676">Redox-active center</keyword>
<accession>A0A5N1GIM6</accession>
<comment type="cofactor">
    <cofactor evidence="1">
        <name>FAD</name>
        <dbReference type="ChEBI" id="CHEBI:57692"/>
    </cofactor>
</comment>